<reference evidence="2" key="2">
    <citation type="journal article" date="2023" name="IMA Fungus">
        <title>Comparative genomic study of the Penicillium genus elucidates a diverse pangenome and 15 lateral gene transfer events.</title>
        <authorList>
            <person name="Petersen C."/>
            <person name="Sorensen T."/>
            <person name="Nielsen M.R."/>
            <person name="Sondergaard T.E."/>
            <person name="Sorensen J.L."/>
            <person name="Fitzpatrick D.A."/>
            <person name="Frisvad J.C."/>
            <person name="Nielsen K.L."/>
        </authorList>
    </citation>
    <scope>NUCLEOTIDE SEQUENCE</scope>
    <source>
        <strain evidence="2">IBT 26290</strain>
    </source>
</reference>
<proteinExistence type="predicted"/>
<dbReference type="RefSeq" id="XP_056540484.1">
    <property type="nucleotide sequence ID" value="XM_056690719.1"/>
</dbReference>
<dbReference type="AlphaFoldDB" id="A0A9W9LJ52"/>
<evidence type="ECO:0000256" key="1">
    <source>
        <dbReference type="SAM" id="MobiDB-lite"/>
    </source>
</evidence>
<dbReference type="Proteomes" id="UP001149163">
    <property type="component" value="Unassembled WGS sequence"/>
</dbReference>
<sequence length="182" mass="19609">MAYDAIPLLAHSEHTKLKQPIVFKTGSLVSRTIVILSAVRVPLLSSAPVFGSNAVPRLLGFSANFARMVHPVAGAIRQADMTDKTDGIGRTATEEAEEREGEREPEGEVAQWFLYAIPTFPTFTGVRSGSDLPGLDIPNDKLRGLTFPLSQQALTSSLGSIWDSLSGRFSDECQGLRGKPSP</sequence>
<dbReference type="EMBL" id="JAPQKN010000006">
    <property type="protein sequence ID" value="KAJ5157495.1"/>
    <property type="molecule type" value="Genomic_DNA"/>
</dbReference>
<accession>A0A9W9LJ52</accession>
<organism evidence="2 3">
    <name type="scientific">Penicillium canariense</name>
    <dbReference type="NCBI Taxonomy" id="189055"/>
    <lineage>
        <taxon>Eukaryota</taxon>
        <taxon>Fungi</taxon>
        <taxon>Dikarya</taxon>
        <taxon>Ascomycota</taxon>
        <taxon>Pezizomycotina</taxon>
        <taxon>Eurotiomycetes</taxon>
        <taxon>Eurotiomycetidae</taxon>
        <taxon>Eurotiales</taxon>
        <taxon>Aspergillaceae</taxon>
        <taxon>Penicillium</taxon>
    </lineage>
</organism>
<comment type="caution">
    <text evidence="2">The sequence shown here is derived from an EMBL/GenBank/DDBJ whole genome shotgun (WGS) entry which is preliminary data.</text>
</comment>
<evidence type="ECO:0000313" key="2">
    <source>
        <dbReference type="EMBL" id="KAJ5157495.1"/>
    </source>
</evidence>
<gene>
    <name evidence="2" type="ORF">N7482_008595</name>
</gene>
<dbReference type="GeneID" id="81429895"/>
<reference evidence="2" key="1">
    <citation type="submission" date="2022-11" db="EMBL/GenBank/DDBJ databases">
        <authorList>
            <person name="Petersen C."/>
        </authorList>
    </citation>
    <scope>NUCLEOTIDE SEQUENCE</scope>
    <source>
        <strain evidence="2">IBT 26290</strain>
    </source>
</reference>
<keyword evidence="3" id="KW-1185">Reference proteome</keyword>
<feature type="region of interest" description="Disordered" evidence="1">
    <location>
        <begin position="84"/>
        <end position="106"/>
    </location>
</feature>
<evidence type="ECO:0000313" key="3">
    <source>
        <dbReference type="Proteomes" id="UP001149163"/>
    </source>
</evidence>
<protein>
    <submittedName>
        <fullName evidence="2">Uncharacterized protein</fullName>
    </submittedName>
</protein>
<name>A0A9W9LJ52_9EURO</name>